<evidence type="ECO:0000313" key="3">
    <source>
        <dbReference type="EMBL" id="BAY81208.1"/>
    </source>
</evidence>
<accession>A0A1Z4LJE2</accession>
<sequence length="168" mass="19490">MKNSIQISTYHLQYQTQVINLILNIQQKEFGVPITLEQQPDLLKIRNFYQQGKGNFWVALDKDKVIGTIAAIDLDNKNLALRKMFVNSNYRGYGVGNKLLNSLVSWAEEKNVKEICLGTIDKFKVAHKFYEKNGFIKVTKHELPEHFPIMLSDNIFYSLKIKSHQITE</sequence>
<dbReference type="Pfam" id="PF00583">
    <property type="entry name" value="Acetyltransf_1"/>
    <property type="match status" value="1"/>
</dbReference>
<dbReference type="PROSITE" id="PS51186">
    <property type="entry name" value="GNAT"/>
    <property type="match status" value="1"/>
</dbReference>
<dbReference type="PANTHER" id="PTHR13947:SF37">
    <property type="entry name" value="LD18367P"/>
    <property type="match status" value="1"/>
</dbReference>
<keyword evidence="4" id="KW-1185">Reference proteome</keyword>
<dbReference type="EMBL" id="AP018227">
    <property type="protein sequence ID" value="BAY81208.1"/>
    <property type="molecule type" value="Genomic_DNA"/>
</dbReference>
<evidence type="ECO:0000259" key="2">
    <source>
        <dbReference type="PROSITE" id="PS51186"/>
    </source>
</evidence>
<reference evidence="3 4" key="1">
    <citation type="submission" date="2017-06" db="EMBL/GenBank/DDBJ databases">
        <title>Genome sequencing of cyanobaciteial culture collection at National Institute for Environmental Studies (NIES).</title>
        <authorList>
            <person name="Hirose Y."/>
            <person name="Shimura Y."/>
            <person name="Fujisawa T."/>
            <person name="Nakamura Y."/>
            <person name="Kawachi M."/>
        </authorList>
    </citation>
    <scope>NUCLEOTIDE SEQUENCE [LARGE SCALE GENOMIC DNA]</scope>
    <source>
        <strain evidence="3 4">NIES-267</strain>
    </source>
</reference>
<dbReference type="OrthoDB" id="9799681at2"/>
<dbReference type="GO" id="GO:0008080">
    <property type="term" value="F:N-acetyltransferase activity"/>
    <property type="evidence" value="ECO:0007669"/>
    <property type="project" value="InterPro"/>
</dbReference>
<dbReference type="SUPFAM" id="SSF55729">
    <property type="entry name" value="Acyl-CoA N-acyltransferases (Nat)"/>
    <property type="match status" value="1"/>
</dbReference>
<dbReference type="Gene3D" id="3.40.630.30">
    <property type="match status" value="1"/>
</dbReference>
<evidence type="ECO:0000313" key="4">
    <source>
        <dbReference type="Proteomes" id="UP000218418"/>
    </source>
</evidence>
<dbReference type="PANTHER" id="PTHR13947">
    <property type="entry name" value="GNAT FAMILY N-ACETYLTRANSFERASE"/>
    <property type="match status" value="1"/>
</dbReference>
<dbReference type="AlphaFoldDB" id="A0A1Z4LJE2"/>
<dbReference type="Proteomes" id="UP000218418">
    <property type="component" value="Chromosome"/>
</dbReference>
<name>A0A1Z4LJE2_9CYAN</name>
<gene>
    <name evidence="3" type="ORF">NIES267_06830</name>
</gene>
<dbReference type="InterPro" id="IPR016181">
    <property type="entry name" value="Acyl_CoA_acyltransferase"/>
</dbReference>
<dbReference type="InterPro" id="IPR050769">
    <property type="entry name" value="NAT_camello-type"/>
</dbReference>
<protein>
    <submittedName>
        <fullName evidence="3">GCN5-related N-acetyltransferase</fullName>
    </submittedName>
</protein>
<proteinExistence type="predicted"/>
<evidence type="ECO:0000256" key="1">
    <source>
        <dbReference type="ARBA" id="ARBA00022679"/>
    </source>
</evidence>
<keyword evidence="1 3" id="KW-0808">Transferase</keyword>
<organism evidence="3 4">
    <name type="scientific">Calothrix parasitica NIES-267</name>
    <dbReference type="NCBI Taxonomy" id="1973488"/>
    <lineage>
        <taxon>Bacteria</taxon>
        <taxon>Bacillati</taxon>
        <taxon>Cyanobacteriota</taxon>
        <taxon>Cyanophyceae</taxon>
        <taxon>Nostocales</taxon>
        <taxon>Calotrichaceae</taxon>
        <taxon>Calothrix</taxon>
    </lineage>
</organism>
<dbReference type="CDD" id="cd04301">
    <property type="entry name" value="NAT_SF"/>
    <property type="match status" value="1"/>
</dbReference>
<feature type="domain" description="N-acetyltransferase" evidence="2">
    <location>
        <begin position="5"/>
        <end position="162"/>
    </location>
</feature>
<dbReference type="InterPro" id="IPR000182">
    <property type="entry name" value="GNAT_dom"/>
</dbReference>